<reference evidence="1 2" key="1">
    <citation type="submission" date="2020-12" db="EMBL/GenBank/DDBJ databases">
        <title>Genomic characterization of four novel bacteriophages infecting Klebsiella pneumoniae.</title>
        <authorList>
            <person name="Estrada Bonilla B."/>
            <person name="Costa A.R."/>
            <person name="van Rossum T."/>
            <person name="Hagedoorn S."/>
            <person name="Wallinga H."/>
            <person name="Xiao M."/>
            <person name="Song W."/>
            <person name="Haas P.-J."/>
            <person name="Nobrega F.L."/>
            <person name="Brouns S.J.J."/>
        </authorList>
    </citation>
    <scope>NUCLEOTIDE SEQUENCE [LARGE SCALE GENOMIC DNA]</scope>
</reference>
<dbReference type="GO" id="GO:0003676">
    <property type="term" value="F:nucleic acid binding"/>
    <property type="evidence" value="ECO:0007669"/>
    <property type="project" value="InterPro"/>
</dbReference>
<protein>
    <recommendedName>
        <fullName evidence="3">Holliday junction nuclease RuvC</fullName>
    </recommendedName>
</protein>
<gene>
    <name evidence="1" type="ORF">vBKpMFBKp24_362</name>
</gene>
<evidence type="ECO:0000313" key="2">
    <source>
        <dbReference type="Proteomes" id="UP000596381"/>
    </source>
</evidence>
<dbReference type="SUPFAM" id="SSF53098">
    <property type="entry name" value="Ribonuclease H-like"/>
    <property type="match status" value="1"/>
</dbReference>
<sequence length="193" mass="21875">MNDECFRIVGIDPGSHCFGISVIDYDFEKKKFILRHAETFHANRVLTETSMELVLGDRGARHSKCREFLIERLNYFAPQLVSCESAYMKLKFVSAFQSLVEGIVMAREAVWAYKNTLPLFLIDPPTAKKAVGAPGRGGDKESVRKAIKLLIKEKKLLVDDDVVIDDLDEHSIDSIAIGFWLCLKWQLELQGII</sequence>
<dbReference type="InterPro" id="IPR036397">
    <property type="entry name" value="RNaseH_sf"/>
</dbReference>
<keyword evidence="2" id="KW-1185">Reference proteome</keyword>
<accession>A0A7U0GBG7</accession>
<evidence type="ECO:0000313" key="1">
    <source>
        <dbReference type="EMBL" id="QQV92148.1"/>
    </source>
</evidence>
<proteinExistence type="predicted"/>
<dbReference type="EMBL" id="MW394391">
    <property type="protein sequence ID" value="QQV92148.1"/>
    <property type="molecule type" value="Genomic_DNA"/>
</dbReference>
<dbReference type="Gene3D" id="3.30.420.10">
    <property type="entry name" value="Ribonuclease H-like superfamily/Ribonuclease H"/>
    <property type="match status" value="1"/>
</dbReference>
<dbReference type="InterPro" id="IPR012337">
    <property type="entry name" value="RNaseH-like_sf"/>
</dbReference>
<evidence type="ECO:0008006" key="3">
    <source>
        <dbReference type="Google" id="ProtNLM"/>
    </source>
</evidence>
<organism evidence="1 2">
    <name type="scientific">Klebsiella phage vB_KpM_FBKp24</name>
    <dbReference type="NCBI Taxonomy" id="2801834"/>
    <lineage>
        <taxon>Viruses</taxon>
        <taxon>Duplodnaviria</taxon>
        <taxon>Heunggongvirae</taxon>
        <taxon>Uroviricota</taxon>
        <taxon>Caudoviricetes</taxon>
        <taxon>Chimalliviridae</taxon>
        <taxon>Maaswegvirus</taxon>
        <taxon>Maaswegvirus Kp24</taxon>
    </lineage>
</organism>
<dbReference type="Proteomes" id="UP000596381">
    <property type="component" value="Segment"/>
</dbReference>
<name>A0A7U0GBG7_9CAUD</name>